<keyword evidence="1" id="KW-0812">Transmembrane</keyword>
<keyword evidence="3" id="KW-1185">Reference proteome</keyword>
<dbReference type="GeneID" id="20673171"/>
<dbReference type="RefSeq" id="XP_009542193.1">
    <property type="nucleotide sequence ID" value="XM_009543898.1"/>
</dbReference>
<name>W4KHL8_HETIT</name>
<evidence type="ECO:0000256" key="1">
    <source>
        <dbReference type="SAM" id="Phobius"/>
    </source>
</evidence>
<organism evidence="2 3">
    <name type="scientific">Heterobasidion irregulare (strain TC 32-1)</name>
    <dbReference type="NCBI Taxonomy" id="747525"/>
    <lineage>
        <taxon>Eukaryota</taxon>
        <taxon>Fungi</taxon>
        <taxon>Dikarya</taxon>
        <taxon>Basidiomycota</taxon>
        <taxon>Agaricomycotina</taxon>
        <taxon>Agaricomycetes</taxon>
        <taxon>Russulales</taxon>
        <taxon>Bondarzewiaceae</taxon>
        <taxon>Heterobasidion</taxon>
        <taxon>Heterobasidion annosum species complex</taxon>
    </lineage>
</organism>
<dbReference type="EMBL" id="KI925455">
    <property type="protein sequence ID" value="ETW85327.1"/>
    <property type="molecule type" value="Genomic_DNA"/>
</dbReference>
<dbReference type="HOGENOM" id="CLU_068710_0_0_1"/>
<evidence type="ECO:0000313" key="2">
    <source>
        <dbReference type="EMBL" id="ETW85327.1"/>
    </source>
</evidence>
<evidence type="ECO:0000313" key="3">
    <source>
        <dbReference type="Proteomes" id="UP000030671"/>
    </source>
</evidence>
<dbReference type="AlphaFoldDB" id="W4KHL8"/>
<keyword evidence="1" id="KW-0472">Membrane</keyword>
<dbReference type="InParanoid" id="W4KHL8"/>
<keyword evidence="1" id="KW-1133">Transmembrane helix</keyword>
<dbReference type="Proteomes" id="UP000030671">
    <property type="component" value="Unassembled WGS sequence"/>
</dbReference>
<protein>
    <submittedName>
        <fullName evidence="2">Uncharacterized protein</fullName>
    </submittedName>
</protein>
<feature type="transmembrane region" description="Helical" evidence="1">
    <location>
        <begin position="185"/>
        <end position="205"/>
    </location>
</feature>
<proteinExistence type="predicted"/>
<reference evidence="2 3" key="1">
    <citation type="journal article" date="2012" name="New Phytol.">
        <title>Insight into trade-off between wood decay and parasitism from the genome of a fungal forest pathogen.</title>
        <authorList>
            <person name="Olson A."/>
            <person name="Aerts A."/>
            <person name="Asiegbu F."/>
            <person name="Belbahri L."/>
            <person name="Bouzid O."/>
            <person name="Broberg A."/>
            <person name="Canback B."/>
            <person name="Coutinho P.M."/>
            <person name="Cullen D."/>
            <person name="Dalman K."/>
            <person name="Deflorio G."/>
            <person name="van Diepen L.T."/>
            <person name="Dunand C."/>
            <person name="Duplessis S."/>
            <person name="Durling M."/>
            <person name="Gonthier P."/>
            <person name="Grimwood J."/>
            <person name="Fossdal C.G."/>
            <person name="Hansson D."/>
            <person name="Henrissat B."/>
            <person name="Hietala A."/>
            <person name="Himmelstrand K."/>
            <person name="Hoffmeister D."/>
            <person name="Hogberg N."/>
            <person name="James T.Y."/>
            <person name="Karlsson M."/>
            <person name="Kohler A."/>
            <person name="Kues U."/>
            <person name="Lee Y.H."/>
            <person name="Lin Y.C."/>
            <person name="Lind M."/>
            <person name="Lindquist E."/>
            <person name="Lombard V."/>
            <person name="Lucas S."/>
            <person name="Lunden K."/>
            <person name="Morin E."/>
            <person name="Murat C."/>
            <person name="Park J."/>
            <person name="Raffaello T."/>
            <person name="Rouze P."/>
            <person name="Salamov A."/>
            <person name="Schmutz J."/>
            <person name="Solheim H."/>
            <person name="Stahlberg J."/>
            <person name="Velez H."/>
            <person name="de Vries R.P."/>
            <person name="Wiebenga A."/>
            <person name="Woodward S."/>
            <person name="Yakovlev I."/>
            <person name="Garbelotto M."/>
            <person name="Martin F."/>
            <person name="Grigoriev I.V."/>
            <person name="Stenlid J."/>
        </authorList>
    </citation>
    <scope>NUCLEOTIDE SEQUENCE [LARGE SCALE GENOMIC DNA]</scope>
    <source>
        <strain evidence="2 3">TC 32-1</strain>
    </source>
</reference>
<dbReference type="KEGG" id="hir:HETIRDRAFT_414361"/>
<accession>W4KHL8</accession>
<gene>
    <name evidence="2" type="ORF">HETIRDRAFT_414361</name>
</gene>
<sequence>MSVVNRWPQSHIGDPQVYKASSFSPLSVHHSPFLPTTSITLVLSHALRYLLSSPRSPSSVQVIRHDRPRHDVKFIAGTIAFKHDSKFNSYVVSSGDTALGSVALVCGIGLYRSLEVASTSGCCCVLLALRCLLWSLCVLTSLCSLIAVSFFLLALACSLCLTWSLLSPSLAVALLLVSGFSSQSLLVYLSLVSLLVNLLCPFFMLGGPSLSLRPSRSLLLLSLSCLFPFSGISGRPSQLILGHEYLVSVAHRHTRLLITARDRVAS</sequence>